<gene>
    <name evidence="1" type="ORF">LCGC14_3164380</name>
</gene>
<protein>
    <submittedName>
        <fullName evidence="1">Uncharacterized protein</fullName>
    </submittedName>
</protein>
<evidence type="ECO:0000313" key="1">
    <source>
        <dbReference type="EMBL" id="KKK46097.1"/>
    </source>
</evidence>
<name>A0A0F8VP48_9ZZZZ</name>
<reference evidence="1" key="1">
    <citation type="journal article" date="2015" name="Nature">
        <title>Complex archaea that bridge the gap between prokaryotes and eukaryotes.</title>
        <authorList>
            <person name="Spang A."/>
            <person name="Saw J.H."/>
            <person name="Jorgensen S.L."/>
            <person name="Zaremba-Niedzwiedzka K."/>
            <person name="Martijn J."/>
            <person name="Lind A.E."/>
            <person name="van Eijk R."/>
            <person name="Schleper C."/>
            <person name="Guy L."/>
            <person name="Ettema T.J."/>
        </authorList>
    </citation>
    <scope>NUCLEOTIDE SEQUENCE</scope>
</reference>
<sequence>MVSKEILLSLSFEGVGVMAKKERLFFASGINGPTNEVFRISPDKKQVMIFPVTLSSAQAYRLCKHIVMFFEEEGKAFDAQGRGVIID</sequence>
<organism evidence="1">
    <name type="scientific">marine sediment metagenome</name>
    <dbReference type="NCBI Taxonomy" id="412755"/>
    <lineage>
        <taxon>unclassified sequences</taxon>
        <taxon>metagenomes</taxon>
        <taxon>ecological metagenomes</taxon>
    </lineage>
</organism>
<dbReference type="AlphaFoldDB" id="A0A0F8VP48"/>
<dbReference type="EMBL" id="LAZR01070034">
    <property type="protein sequence ID" value="KKK46097.1"/>
    <property type="molecule type" value="Genomic_DNA"/>
</dbReference>
<accession>A0A0F8VP48</accession>
<proteinExistence type="predicted"/>
<comment type="caution">
    <text evidence="1">The sequence shown here is derived from an EMBL/GenBank/DDBJ whole genome shotgun (WGS) entry which is preliminary data.</text>
</comment>